<dbReference type="AlphaFoldDB" id="A0A1X7HGU1"/>
<proteinExistence type="predicted"/>
<dbReference type="RefSeq" id="WP_208914093.1">
    <property type="nucleotide sequence ID" value="NZ_LT840184.1"/>
</dbReference>
<evidence type="ECO:0000313" key="2">
    <source>
        <dbReference type="Proteomes" id="UP000192940"/>
    </source>
</evidence>
<gene>
    <name evidence="1" type="ORF">SAMN05661091_3204</name>
</gene>
<organism evidence="1 2">
    <name type="scientific">Paenibacillus uliginis N3/975</name>
    <dbReference type="NCBI Taxonomy" id="1313296"/>
    <lineage>
        <taxon>Bacteria</taxon>
        <taxon>Bacillati</taxon>
        <taxon>Bacillota</taxon>
        <taxon>Bacilli</taxon>
        <taxon>Bacillales</taxon>
        <taxon>Paenibacillaceae</taxon>
        <taxon>Paenibacillus</taxon>
    </lineage>
</organism>
<protein>
    <submittedName>
        <fullName evidence="1">Uncharacterized protein</fullName>
    </submittedName>
</protein>
<accession>A0A1X7HGU1</accession>
<name>A0A1X7HGU1_9BACL</name>
<dbReference type="STRING" id="1313296.SAMN05661091_3204"/>
<sequence length="84" mass="9340">MSKGKILFLNGVTPYTVKSNPLEIKELFQMMIKSDNIEVATKGAELITTCYIFYQKFEDLLQCSLDGSIHLKKGVASISGGFFV</sequence>
<reference evidence="1 2" key="1">
    <citation type="submission" date="2017-04" db="EMBL/GenBank/DDBJ databases">
        <authorList>
            <person name="Afonso C.L."/>
            <person name="Miller P.J."/>
            <person name="Scott M.A."/>
            <person name="Spackman E."/>
            <person name="Goraichik I."/>
            <person name="Dimitrov K.M."/>
            <person name="Suarez D.L."/>
            <person name="Swayne D.E."/>
        </authorList>
    </citation>
    <scope>NUCLEOTIDE SEQUENCE [LARGE SCALE GENOMIC DNA]</scope>
    <source>
        <strain evidence="1 2">N3/975</strain>
    </source>
</reference>
<keyword evidence="2" id="KW-1185">Reference proteome</keyword>
<dbReference type="EMBL" id="LT840184">
    <property type="protein sequence ID" value="SMF85882.1"/>
    <property type="molecule type" value="Genomic_DNA"/>
</dbReference>
<evidence type="ECO:0000313" key="1">
    <source>
        <dbReference type="EMBL" id="SMF85882.1"/>
    </source>
</evidence>
<dbReference type="Proteomes" id="UP000192940">
    <property type="component" value="Chromosome I"/>
</dbReference>